<dbReference type="InterPro" id="IPR003779">
    <property type="entry name" value="CMD-like"/>
</dbReference>
<dbReference type="KEGG" id="kcm:ABWK59_18615"/>
<protein>
    <submittedName>
        <fullName evidence="2">Carboxymuconolactone decarboxylase family protein</fullName>
    </submittedName>
</protein>
<dbReference type="EMBL" id="CP159872">
    <property type="protein sequence ID" value="XCM80786.1"/>
    <property type="molecule type" value="Genomic_DNA"/>
</dbReference>
<dbReference type="Pfam" id="PF02627">
    <property type="entry name" value="CMD"/>
    <property type="match status" value="1"/>
</dbReference>
<dbReference type="SUPFAM" id="SSF69118">
    <property type="entry name" value="AhpD-like"/>
    <property type="match status" value="1"/>
</dbReference>
<dbReference type="PANTHER" id="PTHR33570">
    <property type="entry name" value="4-CARBOXYMUCONOLACTONE DECARBOXYLASE FAMILY PROTEIN"/>
    <property type="match status" value="1"/>
</dbReference>
<proteinExistence type="predicted"/>
<dbReference type="InterPro" id="IPR052512">
    <property type="entry name" value="4CMD/NDH-1_regulator"/>
</dbReference>
<organism evidence="2">
    <name type="scientific">Kitasatospora camelliae</name>
    <dbReference type="NCBI Taxonomy" id="3156397"/>
    <lineage>
        <taxon>Bacteria</taxon>
        <taxon>Bacillati</taxon>
        <taxon>Actinomycetota</taxon>
        <taxon>Actinomycetes</taxon>
        <taxon>Kitasatosporales</taxon>
        <taxon>Streptomycetaceae</taxon>
        <taxon>Kitasatospora</taxon>
    </lineage>
</organism>
<sequence>MTETGTATVSEREQHGAEVMRTLGIDPNAVIAGVAPLDERFGHTIVEYIFGDIVGRPELDLRTRQLATLAILTTLGGCEPQLETHLRATLRAGATRAEIVALLTHVAAYAGIPKVMNALGVAKRVLPPA</sequence>
<accession>A0AAU8JYA1</accession>
<dbReference type="GO" id="GO:0051920">
    <property type="term" value="F:peroxiredoxin activity"/>
    <property type="evidence" value="ECO:0007669"/>
    <property type="project" value="InterPro"/>
</dbReference>
<dbReference type="InterPro" id="IPR029032">
    <property type="entry name" value="AhpD-like"/>
</dbReference>
<gene>
    <name evidence="2" type="ORF">ABWK59_18615</name>
</gene>
<reference evidence="2" key="1">
    <citation type="submission" date="2024-06" db="EMBL/GenBank/DDBJ databases">
        <title>The genome sequences of Kitasatospora sp. strain HUAS MG31.</title>
        <authorList>
            <person name="Mo P."/>
        </authorList>
    </citation>
    <scope>NUCLEOTIDE SEQUENCE</scope>
    <source>
        <strain evidence="2">HUAS MG31</strain>
    </source>
</reference>
<dbReference type="PANTHER" id="PTHR33570:SF10">
    <property type="entry name" value="GAMMA-CARBOXYMUCONOLACTONE DECARBOXYLASE"/>
    <property type="match status" value="1"/>
</dbReference>
<dbReference type="RefSeq" id="WP_354641721.1">
    <property type="nucleotide sequence ID" value="NZ_CP159872.1"/>
</dbReference>
<name>A0AAU8JYA1_9ACTN</name>
<evidence type="ECO:0000313" key="2">
    <source>
        <dbReference type="EMBL" id="XCM80786.1"/>
    </source>
</evidence>
<evidence type="ECO:0000259" key="1">
    <source>
        <dbReference type="Pfam" id="PF02627"/>
    </source>
</evidence>
<dbReference type="AlphaFoldDB" id="A0AAU8JYA1"/>
<feature type="domain" description="Carboxymuconolactone decarboxylase-like" evidence="1">
    <location>
        <begin position="41"/>
        <end position="123"/>
    </location>
</feature>
<dbReference type="Gene3D" id="1.20.1290.10">
    <property type="entry name" value="AhpD-like"/>
    <property type="match status" value="1"/>
</dbReference>